<comment type="caution">
    <text evidence="6">The sequence shown here is derived from an EMBL/GenBank/DDBJ whole genome shotgun (WGS) entry which is preliminary data.</text>
</comment>
<dbReference type="PANTHER" id="PTHR30146:SF151">
    <property type="entry name" value="HTH-TYPE TRANSCRIPTIONAL REPRESSOR CYTR"/>
    <property type="match status" value="1"/>
</dbReference>
<dbReference type="InterPro" id="IPR028082">
    <property type="entry name" value="Peripla_BP_I"/>
</dbReference>
<evidence type="ECO:0000256" key="2">
    <source>
        <dbReference type="ARBA" id="ARBA00023015"/>
    </source>
</evidence>
<dbReference type="CDD" id="cd06284">
    <property type="entry name" value="PBP1_LacI-like"/>
    <property type="match status" value="1"/>
</dbReference>
<keyword evidence="1" id="KW-0678">Repressor</keyword>
<evidence type="ECO:0000256" key="3">
    <source>
        <dbReference type="ARBA" id="ARBA00023125"/>
    </source>
</evidence>
<dbReference type="Proteomes" id="UP000004430">
    <property type="component" value="Unassembled WGS sequence"/>
</dbReference>
<reference evidence="6 7" key="1">
    <citation type="submission" date="2008-01" db="EMBL/GenBank/DDBJ databases">
        <title>Yersinia pestis Strain IP275 project at JCVI/TIGR.</title>
        <authorList>
            <person name="Ravel J."/>
            <person name="Eppinger M."/>
            <person name="Fricke W.F."/>
            <person name="Rosovitz M."/>
            <person name="Lindler L.E."/>
            <person name="Bearden S."/>
            <person name="Shriefer M."/>
        </authorList>
    </citation>
    <scope>NUCLEOTIDE SEQUENCE [LARGE SCALE GENOMIC DNA]</scope>
    <source>
        <strain evidence="6 7">IP275</strain>
    </source>
</reference>
<keyword evidence="3" id="KW-0238">DNA-binding</keyword>
<evidence type="ECO:0000259" key="5">
    <source>
        <dbReference type="Pfam" id="PF13377"/>
    </source>
</evidence>
<evidence type="ECO:0000256" key="1">
    <source>
        <dbReference type="ARBA" id="ARBA00022491"/>
    </source>
</evidence>
<evidence type="ECO:0000256" key="4">
    <source>
        <dbReference type="ARBA" id="ARBA00023163"/>
    </source>
</evidence>
<name>A0AAV3BJ19_YERPE</name>
<keyword evidence="2" id="KW-0805">Transcription regulation</keyword>
<dbReference type="Pfam" id="PF13377">
    <property type="entry name" value="Peripla_BP_3"/>
    <property type="match status" value="1"/>
</dbReference>
<dbReference type="NCBIfam" id="NF008269">
    <property type="entry name" value="PRK11041.1"/>
    <property type="match status" value="1"/>
</dbReference>
<gene>
    <name evidence="6" type="ORF">YPIP275_4898</name>
</gene>
<dbReference type="EMBL" id="AAOS02000002">
    <property type="protein sequence ID" value="EDR34500.1"/>
    <property type="molecule type" value="Genomic_DNA"/>
</dbReference>
<proteinExistence type="predicted"/>
<dbReference type="Gene3D" id="3.40.50.2300">
    <property type="match status" value="2"/>
</dbReference>
<feature type="domain" description="Transcriptional regulator LacI/GalR-like sensor" evidence="5">
    <location>
        <begin position="105"/>
        <end position="266"/>
    </location>
</feature>
<dbReference type="GO" id="GO:0003700">
    <property type="term" value="F:DNA-binding transcription factor activity"/>
    <property type="evidence" value="ECO:0007669"/>
    <property type="project" value="TreeGrafter"/>
</dbReference>
<accession>A0AAV3BJ19</accession>
<dbReference type="PANTHER" id="PTHR30146">
    <property type="entry name" value="LACI-RELATED TRANSCRIPTIONAL REPRESSOR"/>
    <property type="match status" value="1"/>
</dbReference>
<evidence type="ECO:0000313" key="6">
    <source>
        <dbReference type="EMBL" id="EDR34500.1"/>
    </source>
</evidence>
<evidence type="ECO:0000313" key="7">
    <source>
        <dbReference type="Proteomes" id="UP000004430"/>
    </source>
</evidence>
<keyword evidence="4" id="KW-0804">Transcription</keyword>
<protein>
    <submittedName>
        <fullName evidence="6">Transcriptional repressor</fullName>
    </submittedName>
</protein>
<organism evidence="6 7">
    <name type="scientific">Yersinia pestis biovar Orientalis str. IP275</name>
    <dbReference type="NCBI Taxonomy" id="373665"/>
    <lineage>
        <taxon>Bacteria</taxon>
        <taxon>Pseudomonadati</taxon>
        <taxon>Pseudomonadota</taxon>
        <taxon>Gammaproteobacteria</taxon>
        <taxon>Enterobacterales</taxon>
        <taxon>Yersiniaceae</taxon>
        <taxon>Yersinia</taxon>
    </lineage>
</organism>
<dbReference type="AlphaFoldDB" id="A0AAV3BJ19"/>
<dbReference type="InterPro" id="IPR046335">
    <property type="entry name" value="LacI/GalR-like_sensor"/>
</dbReference>
<dbReference type="SUPFAM" id="SSF53822">
    <property type="entry name" value="Periplasmic binding protein-like I"/>
    <property type="match status" value="1"/>
</dbReference>
<sequence length="271" mass="29995">MIVPDISDPFFADVIQGIEHAAAQQGYLILIGDCAQQTQQERTFVNLIITKQIDGMLLLGSNLPFDASKEEQRNLPPMVMANEFAPELELPTVHIDNLTAAYEAVNYLHELGHKRIACIAGPESLPLSHYRLQGYIQALRRNGITVDNDYIIRGDFSYEAGAQSFAALMELPHPPTAIFSHNDVMAVGAIWQAKQLGLRIPQDVSLVGFDDLKLSQFCDPPLTTVAQPRYQIGQQAMLLLLEQLQGHSVQSGSRLLDTELIIRESTAAPKH</sequence>
<reference evidence="6 7" key="2">
    <citation type="submission" date="2010-03" db="EMBL/GenBank/DDBJ databases">
        <authorList>
            <person name="Payne S.H."/>
            <person name="Sutton G.G."/>
        </authorList>
    </citation>
    <scope>NUCLEOTIDE SEQUENCE [LARGE SCALE GENOMIC DNA]</scope>
    <source>
        <strain evidence="6 7">IP275</strain>
    </source>
</reference>
<dbReference type="GO" id="GO:0000976">
    <property type="term" value="F:transcription cis-regulatory region binding"/>
    <property type="evidence" value="ECO:0007669"/>
    <property type="project" value="TreeGrafter"/>
</dbReference>